<dbReference type="GO" id="GO:0016887">
    <property type="term" value="F:ATP hydrolysis activity"/>
    <property type="evidence" value="ECO:0007669"/>
    <property type="project" value="InterPro"/>
</dbReference>
<dbReference type="InterPro" id="IPR013611">
    <property type="entry name" value="Transp-assoc_OB_typ2"/>
</dbReference>
<feature type="domain" description="ABC transporter" evidence="8">
    <location>
        <begin position="3"/>
        <end position="234"/>
    </location>
</feature>
<evidence type="ECO:0000256" key="4">
    <source>
        <dbReference type="ARBA" id="ARBA00022741"/>
    </source>
</evidence>
<dbReference type="EMBL" id="AEQP01000010">
    <property type="protein sequence ID" value="EFV94766.1"/>
    <property type="molecule type" value="Genomic_DNA"/>
</dbReference>
<keyword evidence="6" id="KW-1278">Translocase</keyword>
<dbReference type="AlphaFoldDB" id="E7RXU2"/>
<dbReference type="HOGENOM" id="CLU_709396_0_0_4"/>
<dbReference type="eggNOG" id="COG3839">
    <property type="taxonomic scope" value="Bacteria"/>
</dbReference>
<dbReference type="Proteomes" id="UP000011021">
    <property type="component" value="Unassembled WGS sequence"/>
</dbReference>
<dbReference type="InterPro" id="IPR047641">
    <property type="entry name" value="ABC_transpr_MalK/UgpC-like"/>
</dbReference>
<evidence type="ECO:0000256" key="3">
    <source>
        <dbReference type="ARBA" id="ARBA00022519"/>
    </source>
</evidence>
<evidence type="ECO:0000259" key="8">
    <source>
        <dbReference type="PROSITE" id="PS50893"/>
    </source>
</evidence>
<organism evidence="9 10">
    <name type="scientific">Lautropia mirabilis ATCC 51599</name>
    <dbReference type="NCBI Taxonomy" id="887898"/>
    <lineage>
        <taxon>Bacteria</taxon>
        <taxon>Pseudomonadati</taxon>
        <taxon>Pseudomonadota</taxon>
        <taxon>Betaproteobacteria</taxon>
        <taxon>Burkholderiales</taxon>
        <taxon>Burkholderiaceae</taxon>
        <taxon>Lautropia</taxon>
    </lineage>
</organism>
<keyword evidence="2" id="KW-1003">Cell membrane</keyword>
<evidence type="ECO:0000256" key="1">
    <source>
        <dbReference type="ARBA" id="ARBA00022448"/>
    </source>
</evidence>
<comment type="caution">
    <text evidence="9">The sequence shown here is derived from an EMBL/GenBank/DDBJ whole genome shotgun (WGS) entry which is preliminary data.</text>
</comment>
<dbReference type="Gene3D" id="3.40.50.300">
    <property type="entry name" value="P-loop containing nucleotide triphosphate hydrolases"/>
    <property type="match status" value="1"/>
</dbReference>
<keyword evidence="1" id="KW-0813">Transport</keyword>
<dbReference type="STRING" id="887898.HMPREF0551_1513"/>
<dbReference type="InterPro" id="IPR012340">
    <property type="entry name" value="NA-bd_OB-fold"/>
</dbReference>
<evidence type="ECO:0000256" key="2">
    <source>
        <dbReference type="ARBA" id="ARBA00022475"/>
    </source>
</evidence>
<protein>
    <submittedName>
        <fullName evidence="9">ABC transporter, ATP-binding protein</fullName>
    </submittedName>
</protein>
<gene>
    <name evidence="9" type="ORF">HMPREF0551_1513</name>
</gene>
<dbReference type="InterPro" id="IPR003439">
    <property type="entry name" value="ABC_transporter-like_ATP-bd"/>
</dbReference>
<dbReference type="GO" id="GO:0055052">
    <property type="term" value="C:ATP-binding cassette (ABC) transporter complex, substrate-binding subunit-containing"/>
    <property type="evidence" value="ECO:0007669"/>
    <property type="project" value="TreeGrafter"/>
</dbReference>
<accession>E7RXU2</accession>
<dbReference type="GO" id="GO:0022857">
    <property type="term" value="F:transmembrane transporter activity"/>
    <property type="evidence" value="ECO:0007669"/>
    <property type="project" value="InterPro"/>
</dbReference>
<dbReference type="RefSeq" id="WP_005673802.1">
    <property type="nucleotide sequence ID" value="NZ_CP146288.1"/>
</dbReference>
<dbReference type="SUPFAM" id="SSF52540">
    <property type="entry name" value="P-loop containing nucleoside triphosphate hydrolases"/>
    <property type="match status" value="1"/>
</dbReference>
<evidence type="ECO:0000256" key="7">
    <source>
        <dbReference type="ARBA" id="ARBA00023136"/>
    </source>
</evidence>
<proteinExistence type="predicted"/>
<evidence type="ECO:0000256" key="6">
    <source>
        <dbReference type="ARBA" id="ARBA00022967"/>
    </source>
</evidence>
<sequence length="389" mass="41218">MTIRCDRICLRDGGRDILRALSLDIPFGGPLSIVGPAGAGKSALFRVLAGQLRPYAGRLQVHGREVALDGSRNSQVALVDVRSTNYPGFTVWENIAVPLRMARSKLLEEQVITLAHAVGLGDCLSLMPADLSLVGQRRLALARALASRPALLLLDDPLAGLPDVEAIHMLEDLPSICTTAWQQGMAVAVATRSSQVALALGGATAVVAQGRLQQQEVRAIDVLLHPVSLNVARVFGDPPINLLRATLVDHSVQIEQGPAMALMAPLNVEDPALLVGIRPEDLRLAGTAGDLAFPARVERVECGLAGTRIECRARVGALTALVPSLLRPALGETVVLHADPGALYLFDGAGALVQQVERAAERAQRRPQVVPVPPDMPVTEAAPTIFALR</sequence>
<reference evidence="9 10" key="1">
    <citation type="submission" date="2010-12" db="EMBL/GenBank/DDBJ databases">
        <authorList>
            <person name="Muzny D."/>
            <person name="Qin X."/>
            <person name="Deng J."/>
            <person name="Jiang H."/>
            <person name="Liu Y."/>
            <person name="Qu J."/>
            <person name="Song X.-Z."/>
            <person name="Zhang L."/>
            <person name="Thornton R."/>
            <person name="Coyle M."/>
            <person name="Francisco L."/>
            <person name="Jackson L."/>
            <person name="Javaid M."/>
            <person name="Korchina V."/>
            <person name="Kovar C."/>
            <person name="Mata R."/>
            <person name="Mathew T."/>
            <person name="Ngo R."/>
            <person name="Nguyen L."/>
            <person name="Nguyen N."/>
            <person name="Okwuonu G."/>
            <person name="Ongeri F."/>
            <person name="Pham C."/>
            <person name="Simmons D."/>
            <person name="Wilczek-Boney K."/>
            <person name="Hale W."/>
            <person name="Jakkamsetti A."/>
            <person name="Pham P."/>
            <person name="Ruth R."/>
            <person name="San Lucas F."/>
            <person name="Warren J."/>
            <person name="Zhang J."/>
            <person name="Zhao Z."/>
            <person name="Zhou C."/>
            <person name="Zhu D."/>
            <person name="Lee S."/>
            <person name="Bess C."/>
            <person name="Blankenburg K."/>
            <person name="Forbes L."/>
            <person name="Fu Q."/>
            <person name="Gubbala S."/>
            <person name="Hirani K."/>
            <person name="Jayaseelan J.C."/>
            <person name="Lara F."/>
            <person name="Munidasa M."/>
            <person name="Palculict T."/>
            <person name="Patil S."/>
            <person name="Pu L.-L."/>
            <person name="Saada N."/>
            <person name="Tang L."/>
            <person name="Weissenberger G."/>
            <person name="Zhu Y."/>
            <person name="Hemphill L."/>
            <person name="Shang Y."/>
            <person name="Youmans B."/>
            <person name="Ayvaz T."/>
            <person name="Ross M."/>
            <person name="Santibanez J."/>
            <person name="Aqrawi P."/>
            <person name="Gross S."/>
            <person name="Joshi V."/>
            <person name="Fowler G."/>
            <person name="Nazareth L."/>
            <person name="Reid J."/>
            <person name="Worley K."/>
            <person name="Petrosino J."/>
            <person name="Highlander S."/>
            <person name="Gibbs R."/>
        </authorList>
    </citation>
    <scope>NUCLEOTIDE SEQUENCE [LARGE SCALE GENOMIC DNA]</scope>
    <source>
        <strain evidence="9 10">ATCC 51599</strain>
    </source>
</reference>
<dbReference type="InterPro" id="IPR027417">
    <property type="entry name" value="P-loop_NTPase"/>
</dbReference>
<dbReference type="Pfam" id="PF08402">
    <property type="entry name" value="TOBE_2"/>
    <property type="match status" value="1"/>
</dbReference>
<keyword evidence="10" id="KW-1185">Reference proteome</keyword>
<keyword evidence="4" id="KW-0547">Nucleotide-binding</keyword>
<keyword evidence="7" id="KW-0472">Membrane</keyword>
<dbReference type="SUPFAM" id="SSF50331">
    <property type="entry name" value="MOP-like"/>
    <property type="match status" value="1"/>
</dbReference>
<dbReference type="SMART" id="SM00382">
    <property type="entry name" value="AAA"/>
    <property type="match status" value="1"/>
</dbReference>
<dbReference type="InterPro" id="IPR003593">
    <property type="entry name" value="AAA+_ATPase"/>
</dbReference>
<dbReference type="PANTHER" id="PTHR43875">
    <property type="entry name" value="MALTODEXTRIN IMPORT ATP-BINDING PROTEIN MSMX"/>
    <property type="match status" value="1"/>
</dbReference>
<evidence type="ECO:0000313" key="9">
    <source>
        <dbReference type="EMBL" id="EFV94766.1"/>
    </source>
</evidence>
<dbReference type="PANTHER" id="PTHR43875:SF15">
    <property type="entry name" value="TREHALOSE IMPORT ATP-BINDING PROTEIN SUGC"/>
    <property type="match status" value="1"/>
</dbReference>
<dbReference type="PROSITE" id="PS50893">
    <property type="entry name" value="ABC_TRANSPORTER_2"/>
    <property type="match status" value="1"/>
</dbReference>
<dbReference type="Pfam" id="PF00005">
    <property type="entry name" value="ABC_tran"/>
    <property type="match status" value="1"/>
</dbReference>
<dbReference type="Gene3D" id="2.40.50.100">
    <property type="match status" value="1"/>
</dbReference>
<keyword evidence="3" id="KW-0997">Cell inner membrane</keyword>
<evidence type="ECO:0000313" key="10">
    <source>
        <dbReference type="Proteomes" id="UP000011021"/>
    </source>
</evidence>
<dbReference type="Gene3D" id="2.40.50.140">
    <property type="entry name" value="Nucleic acid-binding proteins"/>
    <property type="match status" value="1"/>
</dbReference>
<evidence type="ECO:0000256" key="5">
    <source>
        <dbReference type="ARBA" id="ARBA00022840"/>
    </source>
</evidence>
<keyword evidence="5 9" id="KW-0067">ATP-binding</keyword>
<name>E7RXU2_9BURK</name>
<dbReference type="InterPro" id="IPR008995">
    <property type="entry name" value="Mo/tungstate-bd_C_term_dom"/>
</dbReference>
<dbReference type="GO" id="GO:0005524">
    <property type="term" value="F:ATP binding"/>
    <property type="evidence" value="ECO:0007669"/>
    <property type="project" value="UniProtKB-KW"/>
</dbReference>